<comment type="caution">
    <text evidence="4">The sequence shown here is derived from an EMBL/GenBank/DDBJ whole genome shotgun (WGS) entry which is preliminary data.</text>
</comment>
<evidence type="ECO:0000256" key="2">
    <source>
        <dbReference type="ARBA" id="ARBA00022729"/>
    </source>
</evidence>
<sequence length="322" mass="36810">MLKKWGMVPFILIPLALSAETKIGYIDSQRILSGYRGGGEITQEINTALQDWEKKATTLKQEIEQMIQEYESQSVMLSEKSREEKRAAIEEKQREYQEFIQRIWGAGGEAETKQREIMQPFVEKINEIINQIGESEGYTMIFDIAGMGVVYANDDLDLTQKILDELNKEYVEEEEEVFAGFQNIEFYVLRLKEMNKEAQDCGCGQDIKEKLRAALIAMENYKEVRATKITNAFTLANVTLSEDKLTEEDVKTVGRYAYADFMIMGEVEKTGEIITVRISVIDMKKEEIVKTAEVKSSGEREEDIIPMVSNLAAEILPSMKKD</sequence>
<feature type="coiled-coil region" evidence="3">
    <location>
        <begin position="42"/>
        <end position="102"/>
    </location>
</feature>
<dbReference type="AlphaFoldDB" id="A0A235BWM7"/>
<dbReference type="Gene3D" id="3.30.910.20">
    <property type="entry name" value="Skp domain"/>
    <property type="match status" value="1"/>
</dbReference>
<proteinExistence type="inferred from homology"/>
<dbReference type="Pfam" id="PF03938">
    <property type="entry name" value="OmpH"/>
    <property type="match status" value="1"/>
</dbReference>
<dbReference type="GO" id="GO:0051082">
    <property type="term" value="F:unfolded protein binding"/>
    <property type="evidence" value="ECO:0007669"/>
    <property type="project" value="InterPro"/>
</dbReference>
<dbReference type="InterPro" id="IPR005632">
    <property type="entry name" value="Chaperone_Skp"/>
</dbReference>
<protein>
    <recommendedName>
        <fullName evidence="6">OmpH family outer membrane protein</fullName>
    </recommendedName>
</protein>
<evidence type="ECO:0000256" key="1">
    <source>
        <dbReference type="ARBA" id="ARBA00009091"/>
    </source>
</evidence>
<dbReference type="SMART" id="SM00935">
    <property type="entry name" value="OmpH"/>
    <property type="match status" value="1"/>
</dbReference>
<keyword evidence="2" id="KW-0732">Signal</keyword>
<dbReference type="PANTHER" id="PTHR35089:SF1">
    <property type="entry name" value="CHAPERONE PROTEIN SKP"/>
    <property type="match status" value="1"/>
</dbReference>
<reference evidence="4 5" key="1">
    <citation type="submission" date="2017-07" db="EMBL/GenBank/DDBJ databases">
        <title>Recovery of genomes from metagenomes via a dereplication, aggregation, and scoring strategy.</title>
        <authorList>
            <person name="Sieber C.M."/>
            <person name="Probst A.J."/>
            <person name="Sharrar A."/>
            <person name="Thomas B.C."/>
            <person name="Hess M."/>
            <person name="Tringe S.G."/>
            <person name="Banfield J.F."/>
        </authorList>
    </citation>
    <scope>NUCLEOTIDE SEQUENCE [LARGE SCALE GENOMIC DNA]</scope>
    <source>
        <strain evidence="4">JGI_Cruoil_03_44_89</strain>
    </source>
</reference>
<gene>
    <name evidence="4" type="ORF">CH333_02655</name>
</gene>
<comment type="similarity">
    <text evidence="1">Belongs to the Skp family.</text>
</comment>
<dbReference type="InterPro" id="IPR024930">
    <property type="entry name" value="Skp_dom_sf"/>
</dbReference>
<name>A0A235BWM7_UNCW3</name>
<dbReference type="Proteomes" id="UP000215215">
    <property type="component" value="Unassembled WGS sequence"/>
</dbReference>
<evidence type="ECO:0000313" key="4">
    <source>
        <dbReference type="EMBL" id="OYD16770.1"/>
    </source>
</evidence>
<evidence type="ECO:0008006" key="6">
    <source>
        <dbReference type="Google" id="ProtNLM"/>
    </source>
</evidence>
<evidence type="ECO:0000256" key="3">
    <source>
        <dbReference type="SAM" id="Coils"/>
    </source>
</evidence>
<keyword evidence="3" id="KW-0175">Coiled coil</keyword>
<dbReference type="GO" id="GO:0005829">
    <property type="term" value="C:cytosol"/>
    <property type="evidence" value="ECO:0007669"/>
    <property type="project" value="TreeGrafter"/>
</dbReference>
<accession>A0A235BWM7</accession>
<evidence type="ECO:0000313" key="5">
    <source>
        <dbReference type="Proteomes" id="UP000215215"/>
    </source>
</evidence>
<dbReference type="Gene3D" id="3.40.50.10610">
    <property type="entry name" value="ABC-type transport auxiliary lipoprotein component"/>
    <property type="match status" value="1"/>
</dbReference>
<dbReference type="GO" id="GO:0050821">
    <property type="term" value="P:protein stabilization"/>
    <property type="evidence" value="ECO:0007669"/>
    <property type="project" value="TreeGrafter"/>
</dbReference>
<organism evidence="4 5">
    <name type="scientific">candidate division WOR-3 bacterium JGI_Cruoil_03_44_89</name>
    <dbReference type="NCBI Taxonomy" id="1973748"/>
    <lineage>
        <taxon>Bacteria</taxon>
        <taxon>Bacteria division WOR-3</taxon>
    </lineage>
</organism>
<dbReference type="EMBL" id="NOZQ01000051">
    <property type="protein sequence ID" value="OYD16770.1"/>
    <property type="molecule type" value="Genomic_DNA"/>
</dbReference>
<dbReference type="SUPFAM" id="SSF111384">
    <property type="entry name" value="OmpH-like"/>
    <property type="match status" value="1"/>
</dbReference>
<dbReference type="PANTHER" id="PTHR35089">
    <property type="entry name" value="CHAPERONE PROTEIN SKP"/>
    <property type="match status" value="1"/>
</dbReference>